<reference evidence="3 4" key="1">
    <citation type="submission" date="2023-11" db="EMBL/GenBank/DDBJ databases">
        <title>Draft genome of Azohydromonas lata strain H1 (DSM1123), a polyhydroxyalkanoate producer.</title>
        <authorList>
            <person name="Traversa D."/>
            <person name="D'Addabbo P."/>
            <person name="Pazzani C."/>
            <person name="Manzari C."/>
            <person name="Chiara M."/>
            <person name="Scrascia M."/>
        </authorList>
    </citation>
    <scope>NUCLEOTIDE SEQUENCE [LARGE SCALE GENOMIC DNA]</scope>
    <source>
        <strain evidence="3 4">H1</strain>
    </source>
</reference>
<dbReference type="RefSeq" id="WP_322467031.1">
    <property type="nucleotide sequence ID" value="NZ_JAXOJX010000041.1"/>
</dbReference>
<comment type="caution">
    <text evidence="3">The sequence shown here is derived from an EMBL/GenBank/DDBJ whole genome shotgun (WGS) entry which is preliminary data.</text>
</comment>
<gene>
    <name evidence="3" type="ORF">SM757_21945</name>
</gene>
<accession>A0ABU5IK35</accession>
<sequence>MIFYATQDSFGKGWHAQTNWLASQILDLPAEEKSIIKLENFSTFGFTDISRHRSTNQDRALIAYSASNHTNRNWFLAVVCDGVGGNQASQHAAALASATIVQHTAELDGEGSAQAILEASLSKAHLEVLNRFGGKSSTTVVALLVKGFDAALGWAGDSRAYEFLDSITAEQAQITTDDTLGAALNRASIGISQQLNDDIAERLSQAIGADMPFRPNCTSWIGKAPEATHLLLCTDGVWKPLSTALTALVSACSDRSELARRLLLSSEWLGGNDNATAILLPSIPEIYNSLRDPKNWLPPDNCAICLPGGKTIILPNLATNQNRSKRHPSPQFSKNISVQSWGPAGIKKQKTLEPDITEKEKDSLSNSIKKLNKTIEVVAEEESNDDKAKSAQQIHKDKSTD</sequence>
<feature type="region of interest" description="Disordered" evidence="1">
    <location>
        <begin position="321"/>
        <end position="365"/>
    </location>
</feature>
<dbReference type="Pfam" id="PF13672">
    <property type="entry name" value="PP2C_2"/>
    <property type="match status" value="1"/>
</dbReference>
<dbReference type="Proteomes" id="UP001293718">
    <property type="component" value="Unassembled WGS sequence"/>
</dbReference>
<dbReference type="SMART" id="SM00332">
    <property type="entry name" value="PP2Cc"/>
    <property type="match status" value="1"/>
</dbReference>
<dbReference type="SMART" id="SM00331">
    <property type="entry name" value="PP2C_SIG"/>
    <property type="match status" value="1"/>
</dbReference>
<dbReference type="SUPFAM" id="SSF81606">
    <property type="entry name" value="PP2C-like"/>
    <property type="match status" value="1"/>
</dbReference>
<feature type="compositionally biased region" description="Basic and acidic residues" evidence="1">
    <location>
        <begin position="385"/>
        <end position="401"/>
    </location>
</feature>
<dbReference type="CDD" id="cd00143">
    <property type="entry name" value="PP2Cc"/>
    <property type="match status" value="1"/>
</dbReference>
<dbReference type="Gene3D" id="3.60.40.10">
    <property type="entry name" value="PPM-type phosphatase domain"/>
    <property type="match status" value="1"/>
</dbReference>
<keyword evidence="4" id="KW-1185">Reference proteome</keyword>
<feature type="compositionally biased region" description="Polar residues" evidence="1">
    <location>
        <begin position="330"/>
        <end position="340"/>
    </location>
</feature>
<feature type="compositionally biased region" description="Basic and acidic residues" evidence="1">
    <location>
        <begin position="350"/>
        <end position="363"/>
    </location>
</feature>
<evidence type="ECO:0000256" key="1">
    <source>
        <dbReference type="SAM" id="MobiDB-lite"/>
    </source>
</evidence>
<dbReference type="PROSITE" id="PS51746">
    <property type="entry name" value="PPM_2"/>
    <property type="match status" value="1"/>
</dbReference>
<proteinExistence type="predicted"/>
<feature type="domain" description="PPM-type phosphatase" evidence="2">
    <location>
        <begin position="43"/>
        <end position="282"/>
    </location>
</feature>
<dbReference type="InterPro" id="IPR036457">
    <property type="entry name" value="PPM-type-like_dom_sf"/>
</dbReference>
<evidence type="ECO:0000313" key="3">
    <source>
        <dbReference type="EMBL" id="MDZ5459246.1"/>
    </source>
</evidence>
<organism evidence="3 4">
    <name type="scientific">Azohydromonas lata</name>
    <dbReference type="NCBI Taxonomy" id="45677"/>
    <lineage>
        <taxon>Bacteria</taxon>
        <taxon>Pseudomonadati</taxon>
        <taxon>Pseudomonadota</taxon>
        <taxon>Betaproteobacteria</taxon>
        <taxon>Burkholderiales</taxon>
        <taxon>Sphaerotilaceae</taxon>
        <taxon>Azohydromonas</taxon>
    </lineage>
</organism>
<dbReference type="EMBL" id="JAXOJX010000041">
    <property type="protein sequence ID" value="MDZ5459246.1"/>
    <property type="molecule type" value="Genomic_DNA"/>
</dbReference>
<evidence type="ECO:0000259" key="2">
    <source>
        <dbReference type="PROSITE" id="PS51746"/>
    </source>
</evidence>
<evidence type="ECO:0000313" key="4">
    <source>
        <dbReference type="Proteomes" id="UP001293718"/>
    </source>
</evidence>
<feature type="region of interest" description="Disordered" evidence="1">
    <location>
        <begin position="380"/>
        <end position="401"/>
    </location>
</feature>
<name>A0ABU5IK35_9BURK</name>
<dbReference type="InterPro" id="IPR001932">
    <property type="entry name" value="PPM-type_phosphatase-like_dom"/>
</dbReference>
<protein>
    <submittedName>
        <fullName evidence="3">PP2C family protein-serine/threonine phosphatase</fullName>
    </submittedName>
</protein>